<dbReference type="EMBL" id="UOEP01000128">
    <property type="protein sequence ID" value="VAW20750.1"/>
    <property type="molecule type" value="Genomic_DNA"/>
</dbReference>
<dbReference type="PROSITE" id="PS51257">
    <property type="entry name" value="PROKAR_LIPOPROTEIN"/>
    <property type="match status" value="1"/>
</dbReference>
<proteinExistence type="predicted"/>
<reference evidence="1" key="1">
    <citation type="submission" date="2018-06" db="EMBL/GenBank/DDBJ databases">
        <authorList>
            <person name="Zhirakovskaya E."/>
        </authorList>
    </citation>
    <scope>NUCLEOTIDE SEQUENCE</scope>
</reference>
<gene>
    <name evidence="1" type="ORF">MNBD_BACTEROID01-1120</name>
</gene>
<accession>A0A3B0TVI1</accession>
<name>A0A3B0TVI1_9ZZZZ</name>
<sequence length="734" mass="81630">MKLKKLHIVSITLSFLLALGACSKLNEVKNPLDGFKLIVNYDIFETFVSFRFIDTSTGELLGVSDGSSVTVTIGGEDQEGVVSQLGEHSTQYASFSGLLALALNPKPPYVPEPENPFNFTITADFDGYYSEEFFVEITETGSHTFDVYMEKVGSPTGYREYFRKIPLNEANEVDHSVSIDSHDENFCFVIPAKSIFFDADGEQVTGDEVSLSVIVYNRIEYAPVPTALITDVEVGGNKETAAFNPLNLAKVRIWSDTKEVSYLQNGEMQICFEIDPTLKDPRTWAPIKEGDALKIWQFDKPGKTWVYKNDVSVLKNSDGSKYINTSIDYCAMFSGAIVQGVCRFNGNIKFSSEVNAFSDPVSLSLDCYRQGDGKFIEKGLYGFSESEYSADFSFLVPENNPVKLSVNNQNSTNSFEATPAEIQVASPCGGGYSFEVRLEPTSMDFTGAIRFHFVGSFPNGQVEVGIDFYDAQTGQLLLTQRHTVSDNEVVDLSTSIKQVNSLRIVYNAINPDNWFFADPSEIIVDNPLANGLLWEVGLTPEKCLLNGDLVFNFTGPFGGGNIYFEVEVRDEQTGAIIESYILQCSETNTTIPFSVVLPNDKTVFLKLKRVVGETKFHVYPYEISVGTPCQQNLTWNMEISPVEMQLVNVNVLITCPNAQIIPSFKGYYRLVWEDEWEEVSLVYGSASLNMELNGTYELGIIIDGKMISKEYIVTGPDLSLEFELNDQECGSLGY</sequence>
<evidence type="ECO:0008006" key="2">
    <source>
        <dbReference type="Google" id="ProtNLM"/>
    </source>
</evidence>
<organism evidence="1">
    <name type="scientific">hydrothermal vent metagenome</name>
    <dbReference type="NCBI Taxonomy" id="652676"/>
    <lineage>
        <taxon>unclassified sequences</taxon>
        <taxon>metagenomes</taxon>
        <taxon>ecological metagenomes</taxon>
    </lineage>
</organism>
<dbReference type="AlphaFoldDB" id="A0A3B0TVI1"/>
<evidence type="ECO:0000313" key="1">
    <source>
        <dbReference type="EMBL" id="VAW20750.1"/>
    </source>
</evidence>
<protein>
    <recommendedName>
        <fullName evidence="2">Lipoprotein</fullName>
    </recommendedName>
</protein>